<dbReference type="EMBL" id="CAKAEH010000162">
    <property type="protein sequence ID" value="CAG9530097.1"/>
    <property type="molecule type" value="Genomic_DNA"/>
</dbReference>
<dbReference type="PANTHER" id="PTHR21696:SF2">
    <property type="entry name" value="PROTEIN UNC-79 HOMOLOG"/>
    <property type="match status" value="1"/>
</dbReference>
<keyword evidence="2" id="KW-1185">Reference proteome</keyword>
<dbReference type="Pfam" id="PF14776">
    <property type="entry name" value="UNC-79"/>
    <property type="match status" value="1"/>
</dbReference>
<sequence length="867" mass="98743">MPNPPQYAQVGGVWEKLSTKKEQIHDGLNKLFAIMPYDIITLNTWNRLIPQWMQSICDLMEDDDFSEFKILLSKIFESDLRPLPFNNEQLYQFITDHLTTGDKRSISNALDWIHVLLSMEISIPLSILLDAFSKCVTRMSQMELNENTENDFEEEYASLHVSMIDIISKQISLSDQSQNEVNMMADLIFSTCAIILEKPFAHCKHSCDNPEFDEFLDCSACQQSVFVYQTVAQLMERLSPKKQLHIIVHADEPTTNWKTQISNVPPEKSSFDKCSTPSVIAPVSDTLSSSSSSLIQKLTTTNDSKLQFQTATIHETNTEFVGLLPDEEVETAVEYATLTEAGVECGTHHIITSSLVENVKILSVEEDTVVKEGTKFWNTSVGRFRFALSDLPPQLCLIHSILTNLEMEREADAHYFMLTIVKLLCLHCESLLNARREHRGYLIWAQENLLIPKLWTLLRSDRSQLAELVIPLIMHCLTLPSGEEMFWKVVNSQFIDQRWEERFSAVERTSVLLQLANASTISSNKIIQTSLSCCITHLIASVDDPNVAVAQHALLFIQHMPSASLKLMCLCLESQFDSSILDRALIITRIQQLISILPDEEILTWEFFIQRFEGLAIECQLLMKNSESNFIHDLTHSDPLSELYQQKITRAREIIENSSNTRSIVRTLQNNSMCHQLSAATFRPSSEEMKESMHCSSHSSGTFSRQREFTNEENHMCLLMNRVVDIDNPERYIVYLTVSLFISFLCKTKKSGDEKAIAKKQSLLFRHFNALIGYSNSEKCFTISPKILRKSTACNSFLSGLPEILDSNLVVANQIVMLGVQLLLYLPSPQKLANDQSSAEYSLILLDNNARHFWLNAVILILYNSRE</sequence>
<dbReference type="AlphaFoldDB" id="A0A8J2LLK4"/>
<dbReference type="PANTHER" id="PTHR21696">
    <property type="entry name" value="PROTEIN UNC-79 HOMOLOG"/>
    <property type="match status" value="1"/>
</dbReference>
<evidence type="ECO:0000313" key="1">
    <source>
        <dbReference type="EMBL" id="CAG9530097.1"/>
    </source>
</evidence>
<gene>
    <name evidence="1" type="ORF">CJOHNSTONI_LOCUS621</name>
</gene>
<dbReference type="Proteomes" id="UP000746747">
    <property type="component" value="Unassembled WGS sequence"/>
</dbReference>
<accession>A0A8J2LLK4</accession>
<comment type="caution">
    <text evidence="1">The sequence shown here is derived from an EMBL/GenBank/DDBJ whole genome shotgun (WGS) entry which is preliminary data.</text>
</comment>
<protein>
    <submittedName>
        <fullName evidence="1">Uncharacterized protein</fullName>
    </submittedName>
</protein>
<name>A0A8J2LLK4_9BILA</name>
<proteinExistence type="predicted"/>
<reference evidence="1" key="1">
    <citation type="submission" date="2021-09" db="EMBL/GenBank/DDBJ databases">
        <authorList>
            <consortium name="Pathogen Informatics"/>
        </authorList>
    </citation>
    <scope>NUCLEOTIDE SEQUENCE</scope>
</reference>
<evidence type="ECO:0000313" key="2">
    <source>
        <dbReference type="Proteomes" id="UP000746747"/>
    </source>
</evidence>
<organism evidence="1 2">
    <name type="scientific">Cercopithifilaria johnstoni</name>
    <dbReference type="NCBI Taxonomy" id="2874296"/>
    <lineage>
        <taxon>Eukaryota</taxon>
        <taxon>Metazoa</taxon>
        <taxon>Ecdysozoa</taxon>
        <taxon>Nematoda</taxon>
        <taxon>Chromadorea</taxon>
        <taxon>Rhabditida</taxon>
        <taxon>Spirurina</taxon>
        <taxon>Spiruromorpha</taxon>
        <taxon>Filarioidea</taxon>
        <taxon>Onchocercidae</taxon>
        <taxon>Cercopithifilaria</taxon>
    </lineage>
</organism>
<dbReference type="InterPro" id="IPR024855">
    <property type="entry name" value="UNC79"/>
</dbReference>
<dbReference type="OrthoDB" id="6270916at2759"/>